<reference evidence="5 6" key="1">
    <citation type="submission" date="2023-10" db="EMBL/GenBank/DDBJ databases">
        <title>Paenibacillus strain PFR10 Genome sequencing and assembly.</title>
        <authorList>
            <person name="Kim I."/>
        </authorList>
    </citation>
    <scope>NUCLEOTIDE SEQUENCE [LARGE SCALE GENOMIC DNA]</scope>
    <source>
        <strain evidence="5 6">PFR10</strain>
    </source>
</reference>
<name>A0ABU3RD12_9BACL</name>
<evidence type="ECO:0000313" key="6">
    <source>
        <dbReference type="Proteomes" id="UP001260980"/>
    </source>
</evidence>
<dbReference type="Pfam" id="PF01022">
    <property type="entry name" value="HTH_5"/>
    <property type="match status" value="1"/>
</dbReference>
<sequence length="305" mass="35791">MTVDYIIHTTFEPLHELINSLHTYICRKSYKKIDLTSAWAKETRKRLTPEFASLLDQTEVDSNWKLTYLLVHLCPDKQQVNQFLSWLEGLSPGDLYELMSEYSSQFPDNMAAFRSKTLSLFSQWNELYFQHMDPLIIQRLQGEAEDRKALQPTMEPSAFVDKTTNGLCFKPMKGLEKLLLIPQYHFQPINVISSFRQLTICNYAARIYFNDEEDLPPHEYRIIRSLAEMSRLKILRYLHQGPRSFIEIVRHLQLSKGITHDHISKLRSAGLIYAHFEGETLTEYSLREDALLHLQNKLTSYIKNE</sequence>
<dbReference type="InterPro" id="IPR011991">
    <property type="entry name" value="ArsR-like_HTH"/>
</dbReference>
<evidence type="ECO:0000256" key="1">
    <source>
        <dbReference type="ARBA" id="ARBA00023015"/>
    </source>
</evidence>
<dbReference type="PANTHER" id="PTHR33154:SF33">
    <property type="entry name" value="TRANSCRIPTIONAL REPRESSOR SDPR"/>
    <property type="match status" value="1"/>
</dbReference>
<keyword evidence="3" id="KW-0804">Transcription</keyword>
<dbReference type="InterPro" id="IPR036388">
    <property type="entry name" value="WH-like_DNA-bd_sf"/>
</dbReference>
<organism evidence="5 6">
    <name type="scientific">Paenibacillus violae</name>
    <dbReference type="NCBI Taxonomy" id="3077234"/>
    <lineage>
        <taxon>Bacteria</taxon>
        <taxon>Bacillati</taxon>
        <taxon>Bacillota</taxon>
        <taxon>Bacilli</taxon>
        <taxon>Bacillales</taxon>
        <taxon>Paenibacillaceae</taxon>
        <taxon>Paenibacillus</taxon>
    </lineage>
</organism>
<evidence type="ECO:0000259" key="4">
    <source>
        <dbReference type="PROSITE" id="PS50987"/>
    </source>
</evidence>
<evidence type="ECO:0000313" key="5">
    <source>
        <dbReference type="EMBL" id="MDU0201961.1"/>
    </source>
</evidence>
<feature type="domain" description="HTH arsR-type" evidence="4">
    <location>
        <begin position="211"/>
        <end position="305"/>
    </location>
</feature>
<dbReference type="PROSITE" id="PS50987">
    <property type="entry name" value="HTH_ARSR_2"/>
    <property type="match status" value="1"/>
</dbReference>
<gene>
    <name evidence="5" type="ORF">RQP52_12715</name>
</gene>
<dbReference type="Proteomes" id="UP001260980">
    <property type="component" value="Unassembled WGS sequence"/>
</dbReference>
<dbReference type="EMBL" id="JAWCUD010000003">
    <property type="protein sequence ID" value="MDU0201961.1"/>
    <property type="molecule type" value="Genomic_DNA"/>
</dbReference>
<protein>
    <submittedName>
        <fullName evidence="5">Winged helix-turn-helix domain-containing protein</fullName>
    </submittedName>
</protein>
<dbReference type="InterPro" id="IPR001845">
    <property type="entry name" value="HTH_ArsR_DNA-bd_dom"/>
</dbReference>
<accession>A0ABU3RD12</accession>
<dbReference type="InterPro" id="IPR051081">
    <property type="entry name" value="HTH_MetalResp_TranReg"/>
</dbReference>
<evidence type="ECO:0000256" key="3">
    <source>
        <dbReference type="ARBA" id="ARBA00023163"/>
    </source>
</evidence>
<keyword evidence="2" id="KW-0238">DNA-binding</keyword>
<dbReference type="PANTHER" id="PTHR33154">
    <property type="entry name" value="TRANSCRIPTIONAL REGULATOR, ARSR FAMILY"/>
    <property type="match status" value="1"/>
</dbReference>
<keyword evidence="6" id="KW-1185">Reference proteome</keyword>
<dbReference type="RefSeq" id="WP_315951904.1">
    <property type="nucleotide sequence ID" value="NZ_JAWCUD010000003.1"/>
</dbReference>
<proteinExistence type="predicted"/>
<dbReference type="SMART" id="SM00418">
    <property type="entry name" value="HTH_ARSR"/>
    <property type="match status" value="1"/>
</dbReference>
<dbReference type="Gene3D" id="1.10.10.10">
    <property type="entry name" value="Winged helix-like DNA-binding domain superfamily/Winged helix DNA-binding domain"/>
    <property type="match status" value="1"/>
</dbReference>
<dbReference type="SUPFAM" id="SSF46785">
    <property type="entry name" value="Winged helix' DNA-binding domain"/>
    <property type="match status" value="1"/>
</dbReference>
<evidence type="ECO:0000256" key="2">
    <source>
        <dbReference type="ARBA" id="ARBA00023125"/>
    </source>
</evidence>
<dbReference type="InterPro" id="IPR036390">
    <property type="entry name" value="WH_DNA-bd_sf"/>
</dbReference>
<keyword evidence="1" id="KW-0805">Transcription regulation</keyword>
<comment type="caution">
    <text evidence="5">The sequence shown here is derived from an EMBL/GenBank/DDBJ whole genome shotgun (WGS) entry which is preliminary data.</text>
</comment>
<dbReference type="CDD" id="cd00090">
    <property type="entry name" value="HTH_ARSR"/>
    <property type="match status" value="1"/>
</dbReference>